<dbReference type="AlphaFoldDB" id="A0A4P6PZP6"/>
<organism evidence="9 10">
    <name type="scientific">Streptomonospora litoralis</name>
    <dbReference type="NCBI Taxonomy" id="2498135"/>
    <lineage>
        <taxon>Bacteria</taxon>
        <taxon>Bacillati</taxon>
        <taxon>Actinomycetota</taxon>
        <taxon>Actinomycetes</taxon>
        <taxon>Streptosporangiales</taxon>
        <taxon>Nocardiopsidaceae</taxon>
        <taxon>Streptomonospora</taxon>
    </lineage>
</organism>
<comment type="subcellular location">
    <subcellularLocation>
        <location evidence="1">Cell membrane</location>
        <topology evidence="1">Multi-pass membrane protein</topology>
    </subcellularLocation>
</comment>
<feature type="transmembrane region" description="Helical" evidence="7">
    <location>
        <begin position="456"/>
        <end position="479"/>
    </location>
</feature>
<dbReference type="Pfam" id="PF05425">
    <property type="entry name" value="CopD"/>
    <property type="match status" value="1"/>
</dbReference>
<name>A0A4P6PZP6_9ACTN</name>
<keyword evidence="10" id="KW-1185">Reference proteome</keyword>
<feature type="transmembrane region" description="Helical" evidence="7">
    <location>
        <begin position="569"/>
        <end position="592"/>
    </location>
</feature>
<evidence type="ECO:0000256" key="5">
    <source>
        <dbReference type="ARBA" id="ARBA00023136"/>
    </source>
</evidence>
<feature type="transmembrane region" description="Helical" evidence="7">
    <location>
        <begin position="83"/>
        <end position="101"/>
    </location>
</feature>
<dbReference type="InterPro" id="IPR032694">
    <property type="entry name" value="CopC/D"/>
</dbReference>
<feature type="transmembrane region" description="Helical" evidence="7">
    <location>
        <begin position="261"/>
        <end position="281"/>
    </location>
</feature>
<feature type="transmembrane region" description="Helical" evidence="7">
    <location>
        <begin position="539"/>
        <end position="557"/>
    </location>
</feature>
<feature type="transmembrane region" description="Helical" evidence="7">
    <location>
        <begin position="216"/>
        <end position="240"/>
    </location>
</feature>
<protein>
    <submittedName>
        <fullName evidence="9">Cytochrome c oxidase caa3 assembly factor</fullName>
    </submittedName>
</protein>
<evidence type="ECO:0000259" key="8">
    <source>
        <dbReference type="Pfam" id="PF05425"/>
    </source>
</evidence>
<feature type="transmembrane region" description="Helical" evidence="7">
    <location>
        <begin position="185"/>
        <end position="204"/>
    </location>
</feature>
<dbReference type="InterPro" id="IPR008457">
    <property type="entry name" value="Cu-R_CopD_dom"/>
</dbReference>
<feature type="transmembrane region" description="Helical" evidence="7">
    <location>
        <begin position="293"/>
        <end position="311"/>
    </location>
</feature>
<dbReference type="RefSeq" id="WP_131098032.1">
    <property type="nucleotide sequence ID" value="NZ_CP036455.1"/>
</dbReference>
<sequence>MSSPAVRDGDPPNEESAPSGAARAPGGDTAAIIAVGAVATCLIALIAALVAGGAVTARVIPGLPDAGPVTRWGLPVATTVRDVAAALTIGLLLLALFLLPLRKGALGPQALGYLRAAAWPALAWAGAAGAVLVFQLSDVSGLPPGQVVGDQLTSYAVSVGQGIGLTVVILLTCAAALLCRTTETAAGAFGPFLLACAALVPPALTGHSASAGSHELAITGLALHILAVSAWVGGLTAVTFHGLRSAPQDAPVAAERFSRMALWAYIGVGVGGVASAVSRLYSATDLFTTPYGLLIAAKAVLFAALGAAGWLHRRRTVPRIAELGGRRLFARLAGVEIAVMSATMGIAAALSRTAPPPEEGTTDPAQAILGFAMPPPISLETLLTLWRPDLFFIGAVVLLGGGYAAGVARLRRRGDPWPWSRTVFWAAGLLVMAAVLLSGVATYSMVLFSVHMVQHMVLSMLVPILLVLGAPVTLALRALRPARRRGDRGPREWLTAFVNSRFSRVATHPAVAAPLFVLSPYALYFSPLFPALMNDHSGHLFMNVHFLVTGFLYYWIIVGVDPGPRKLPYLLRLVLLLAAMGVHAFFGITIMMQSSPLGMEYYGQFEVPWIDGQSADQYTGGGIAWAVGEIPTALVTLAMLRQWARDEERTERRRERHSRRDGSDDADMDAYNAYLAELDRRSRGQS</sequence>
<dbReference type="GO" id="GO:0005886">
    <property type="term" value="C:plasma membrane"/>
    <property type="evidence" value="ECO:0007669"/>
    <property type="project" value="UniProtKB-SubCell"/>
</dbReference>
<proteinExistence type="predicted"/>
<reference evidence="9 10" key="1">
    <citation type="submission" date="2019-02" db="EMBL/GenBank/DDBJ databases">
        <authorList>
            <person name="Khodamoradi S."/>
            <person name="Hahnke R.L."/>
            <person name="Kaempfer P."/>
            <person name="Schumann P."/>
            <person name="Rohde M."/>
            <person name="Steinert M."/>
            <person name="Luzhetskyy A."/>
            <person name="Wink J."/>
            <person name="Ruckert C."/>
        </authorList>
    </citation>
    <scope>NUCLEOTIDE SEQUENCE [LARGE SCALE GENOMIC DNA]</scope>
    <source>
        <strain evidence="9 10">M2</strain>
    </source>
</reference>
<evidence type="ECO:0000313" key="9">
    <source>
        <dbReference type="EMBL" id="QBI53718.1"/>
    </source>
</evidence>
<dbReference type="Proteomes" id="UP000292235">
    <property type="component" value="Chromosome"/>
</dbReference>
<evidence type="ECO:0000256" key="3">
    <source>
        <dbReference type="ARBA" id="ARBA00022692"/>
    </source>
</evidence>
<dbReference type="GO" id="GO:0006825">
    <property type="term" value="P:copper ion transport"/>
    <property type="evidence" value="ECO:0007669"/>
    <property type="project" value="InterPro"/>
</dbReference>
<feature type="transmembrane region" description="Helical" evidence="7">
    <location>
        <begin position="422"/>
        <end position="450"/>
    </location>
</feature>
<keyword evidence="3 7" id="KW-0812">Transmembrane</keyword>
<dbReference type="Pfam" id="PF09678">
    <property type="entry name" value="Caa3_CtaG"/>
    <property type="match status" value="1"/>
</dbReference>
<feature type="domain" description="Copper resistance protein D" evidence="8">
    <location>
        <begin position="253"/>
        <end position="350"/>
    </location>
</feature>
<feature type="transmembrane region" description="Helical" evidence="7">
    <location>
        <begin position="390"/>
        <end position="410"/>
    </location>
</feature>
<accession>A0A4P6PZP6</accession>
<evidence type="ECO:0000256" key="2">
    <source>
        <dbReference type="ARBA" id="ARBA00022475"/>
    </source>
</evidence>
<keyword evidence="4 7" id="KW-1133">Transmembrane helix</keyword>
<dbReference type="KEGG" id="strr:EKD16_09650"/>
<feature type="compositionally biased region" description="Basic and acidic residues" evidence="6">
    <location>
        <begin position="648"/>
        <end position="663"/>
    </location>
</feature>
<keyword evidence="2" id="KW-1003">Cell membrane</keyword>
<dbReference type="PANTHER" id="PTHR34820:SF4">
    <property type="entry name" value="INNER MEMBRANE PROTEIN YEBZ"/>
    <property type="match status" value="1"/>
</dbReference>
<evidence type="ECO:0000256" key="6">
    <source>
        <dbReference type="SAM" id="MobiDB-lite"/>
    </source>
</evidence>
<feature type="transmembrane region" description="Helical" evidence="7">
    <location>
        <begin position="623"/>
        <end position="644"/>
    </location>
</feature>
<evidence type="ECO:0000256" key="4">
    <source>
        <dbReference type="ARBA" id="ARBA00022989"/>
    </source>
</evidence>
<feature type="region of interest" description="Disordered" evidence="6">
    <location>
        <begin position="648"/>
        <end position="670"/>
    </location>
</feature>
<dbReference type="PANTHER" id="PTHR34820">
    <property type="entry name" value="INNER MEMBRANE PROTEIN YEBZ"/>
    <property type="match status" value="1"/>
</dbReference>
<evidence type="ECO:0000256" key="1">
    <source>
        <dbReference type="ARBA" id="ARBA00004651"/>
    </source>
</evidence>
<feature type="region of interest" description="Disordered" evidence="6">
    <location>
        <begin position="1"/>
        <end position="24"/>
    </location>
</feature>
<dbReference type="OrthoDB" id="5241646at2"/>
<feature type="transmembrane region" description="Helical" evidence="7">
    <location>
        <begin position="332"/>
        <end position="350"/>
    </location>
</feature>
<evidence type="ECO:0000313" key="10">
    <source>
        <dbReference type="Proteomes" id="UP000292235"/>
    </source>
</evidence>
<dbReference type="EMBL" id="CP036455">
    <property type="protein sequence ID" value="QBI53718.1"/>
    <property type="molecule type" value="Genomic_DNA"/>
</dbReference>
<keyword evidence="5 7" id="KW-0472">Membrane</keyword>
<feature type="transmembrane region" description="Helical" evidence="7">
    <location>
        <begin position="510"/>
        <end position="533"/>
    </location>
</feature>
<dbReference type="InterPro" id="IPR019108">
    <property type="entry name" value="Caa3_assmbl_CtaG-rel"/>
</dbReference>
<gene>
    <name evidence="9" type="ORF">EKD16_09650</name>
</gene>
<feature type="transmembrane region" description="Helical" evidence="7">
    <location>
        <begin position="113"/>
        <end position="135"/>
    </location>
</feature>
<evidence type="ECO:0000256" key="7">
    <source>
        <dbReference type="SAM" id="Phobius"/>
    </source>
</evidence>
<feature type="transmembrane region" description="Helical" evidence="7">
    <location>
        <begin position="155"/>
        <end position="178"/>
    </location>
</feature>
<feature type="transmembrane region" description="Helical" evidence="7">
    <location>
        <begin position="30"/>
        <end position="55"/>
    </location>
</feature>